<dbReference type="PANTHER" id="PTHR10003">
    <property type="entry name" value="SUPEROXIDE DISMUTASE CU-ZN -RELATED"/>
    <property type="match status" value="1"/>
</dbReference>
<dbReference type="InterPro" id="IPR036423">
    <property type="entry name" value="SOD-like_Cu/Zn_dom_sf"/>
</dbReference>
<sequence length="173" mass="17325">MQRLLALVPLCFAATGCMTATDSAGPSAEGAHASLADAAGAPRGSASFVDTASGLEVRVTGEGLPAGPHGVHLHMAGRCDPPDFQSAGAHWNPGMKQHGRDNPQGAHAGDLPNLIAGADGRGTVRFTVPGASLSELLDADGAALVVHASADDYRTDPSGNSGGRIACGVVVRR</sequence>
<evidence type="ECO:0000313" key="5">
    <source>
        <dbReference type="EMBL" id="MVO77934.1"/>
    </source>
</evidence>
<dbReference type="Proteomes" id="UP000441389">
    <property type="component" value="Unassembled WGS sequence"/>
</dbReference>
<reference evidence="5 6" key="1">
    <citation type="submission" date="2019-12" db="EMBL/GenBank/DDBJ databases">
        <authorList>
            <person name="Huq M.A."/>
        </authorList>
    </citation>
    <scope>NUCLEOTIDE SEQUENCE [LARGE SCALE GENOMIC DNA]</scope>
    <source>
        <strain evidence="5 6">MAH-20</strain>
    </source>
</reference>
<keyword evidence="3" id="KW-0732">Signal</keyword>
<dbReference type="SUPFAM" id="SSF49329">
    <property type="entry name" value="Cu,Zn superoxide dismutase-like"/>
    <property type="match status" value="1"/>
</dbReference>
<feature type="signal peptide" evidence="3">
    <location>
        <begin position="1"/>
        <end position="20"/>
    </location>
</feature>
<keyword evidence="2" id="KW-0560">Oxidoreductase</keyword>
<comment type="caution">
    <text evidence="5">The sequence shown here is derived from an EMBL/GenBank/DDBJ whole genome shotgun (WGS) entry which is preliminary data.</text>
</comment>
<dbReference type="GO" id="GO:0005507">
    <property type="term" value="F:copper ion binding"/>
    <property type="evidence" value="ECO:0007669"/>
    <property type="project" value="InterPro"/>
</dbReference>
<dbReference type="RefSeq" id="WP_157026893.1">
    <property type="nucleotide sequence ID" value="NZ_WQMS01000008.1"/>
</dbReference>
<keyword evidence="6" id="KW-1185">Reference proteome</keyword>
<evidence type="ECO:0000256" key="3">
    <source>
        <dbReference type="SAM" id="SignalP"/>
    </source>
</evidence>
<comment type="cofactor">
    <cofactor evidence="2">
        <name>Zn(2+)</name>
        <dbReference type="ChEBI" id="CHEBI:29105"/>
    </cofactor>
    <text evidence="2">Binds 1 zinc ion per subunit.</text>
</comment>
<organism evidence="5 6">
    <name type="scientific">Sphingomonas horti</name>
    <dbReference type="NCBI Taxonomy" id="2682842"/>
    <lineage>
        <taxon>Bacteria</taxon>
        <taxon>Pseudomonadati</taxon>
        <taxon>Pseudomonadota</taxon>
        <taxon>Alphaproteobacteria</taxon>
        <taxon>Sphingomonadales</taxon>
        <taxon>Sphingomonadaceae</taxon>
        <taxon>Sphingomonas</taxon>
    </lineage>
</organism>
<dbReference type="InterPro" id="IPR001424">
    <property type="entry name" value="SOD_Cu_Zn_dom"/>
</dbReference>
<protein>
    <recommendedName>
        <fullName evidence="2">Superoxide dismutase [Cu-Zn]</fullName>
        <ecNumber evidence="2">1.15.1.1</ecNumber>
    </recommendedName>
</protein>
<keyword evidence="2" id="KW-0862">Zinc</keyword>
<dbReference type="Pfam" id="PF00080">
    <property type="entry name" value="Sod_Cu"/>
    <property type="match status" value="1"/>
</dbReference>
<dbReference type="EMBL" id="WQMS01000008">
    <property type="protein sequence ID" value="MVO77934.1"/>
    <property type="molecule type" value="Genomic_DNA"/>
</dbReference>
<dbReference type="AlphaFoldDB" id="A0A6I4J0X5"/>
<evidence type="ECO:0000259" key="4">
    <source>
        <dbReference type="Pfam" id="PF00080"/>
    </source>
</evidence>
<comment type="similarity">
    <text evidence="1 2">Belongs to the Cu-Zn superoxide dismutase family.</text>
</comment>
<comment type="catalytic activity">
    <reaction evidence="2">
        <text>2 superoxide + 2 H(+) = H2O2 + O2</text>
        <dbReference type="Rhea" id="RHEA:20696"/>
        <dbReference type="ChEBI" id="CHEBI:15378"/>
        <dbReference type="ChEBI" id="CHEBI:15379"/>
        <dbReference type="ChEBI" id="CHEBI:16240"/>
        <dbReference type="ChEBI" id="CHEBI:18421"/>
        <dbReference type="EC" id="1.15.1.1"/>
    </reaction>
</comment>
<gene>
    <name evidence="5" type="ORF">GON01_08305</name>
</gene>
<feature type="chain" id="PRO_5026152697" description="Superoxide dismutase [Cu-Zn]" evidence="3">
    <location>
        <begin position="21"/>
        <end position="173"/>
    </location>
</feature>
<dbReference type="Gene3D" id="2.60.40.200">
    <property type="entry name" value="Superoxide dismutase, copper/zinc binding domain"/>
    <property type="match status" value="1"/>
</dbReference>
<dbReference type="CDD" id="cd00305">
    <property type="entry name" value="Cu-Zn_Superoxide_Dismutase"/>
    <property type="match status" value="1"/>
</dbReference>
<feature type="domain" description="Superoxide dismutase copper/zinc binding" evidence="4">
    <location>
        <begin position="44"/>
        <end position="170"/>
    </location>
</feature>
<dbReference type="PROSITE" id="PS51257">
    <property type="entry name" value="PROKAR_LIPOPROTEIN"/>
    <property type="match status" value="1"/>
</dbReference>
<dbReference type="InterPro" id="IPR018152">
    <property type="entry name" value="SOD_Cu/Zn_BS"/>
</dbReference>
<dbReference type="InterPro" id="IPR024134">
    <property type="entry name" value="SOD_Cu/Zn_/chaperone"/>
</dbReference>
<dbReference type="PROSITE" id="PS00332">
    <property type="entry name" value="SOD_CU_ZN_2"/>
    <property type="match status" value="1"/>
</dbReference>
<dbReference type="EC" id="1.15.1.1" evidence="2"/>
<proteinExistence type="inferred from homology"/>
<name>A0A6I4J0X5_9SPHN</name>
<evidence type="ECO:0000256" key="2">
    <source>
        <dbReference type="RuleBase" id="RU000393"/>
    </source>
</evidence>
<keyword evidence="2" id="KW-0479">Metal-binding</keyword>
<evidence type="ECO:0000256" key="1">
    <source>
        <dbReference type="ARBA" id="ARBA00010457"/>
    </source>
</evidence>
<keyword evidence="2" id="KW-0186">Copper</keyword>
<dbReference type="GO" id="GO:0004784">
    <property type="term" value="F:superoxide dismutase activity"/>
    <property type="evidence" value="ECO:0007669"/>
    <property type="project" value="UniProtKB-EC"/>
</dbReference>
<comment type="cofactor">
    <cofactor evidence="2">
        <name>Cu cation</name>
        <dbReference type="ChEBI" id="CHEBI:23378"/>
    </cofactor>
    <text evidence="2">Binds 1 copper ion per subunit.</text>
</comment>
<comment type="function">
    <text evidence="2">Destroys radicals which are normally produced within the cells and which are toxic to biological systems.</text>
</comment>
<evidence type="ECO:0000313" key="6">
    <source>
        <dbReference type="Proteomes" id="UP000441389"/>
    </source>
</evidence>
<accession>A0A6I4J0X5</accession>